<keyword evidence="4" id="KW-1185">Reference proteome</keyword>
<feature type="compositionally biased region" description="Polar residues" evidence="1">
    <location>
        <begin position="207"/>
        <end position="218"/>
    </location>
</feature>
<dbReference type="KEGG" id="fat:DVK85_00430"/>
<dbReference type="OrthoDB" id="1422484at2"/>
<dbReference type="Gene3D" id="2.160.20.120">
    <property type="match status" value="1"/>
</dbReference>
<organism evidence="3 4">
    <name type="scientific">Flavobacterium arcticum</name>
    <dbReference type="NCBI Taxonomy" id="1784713"/>
    <lineage>
        <taxon>Bacteria</taxon>
        <taxon>Pseudomonadati</taxon>
        <taxon>Bacteroidota</taxon>
        <taxon>Flavobacteriia</taxon>
        <taxon>Flavobacteriales</taxon>
        <taxon>Flavobacteriaceae</taxon>
        <taxon>Flavobacterium</taxon>
    </lineage>
</organism>
<accession>A0A345H869</accession>
<dbReference type="AlphaFoldDB" id="A0A345H869"/>
<proteinExistence type="predicted"/>
<evidence type="ECO:0000313" key="3">
    <source>
        <dbReference type="EMBL" id="AXG72779.1"/>
    </source>
</evidence>
<dbReference type="Proteomes" id="UP000253951">
    <property type="component" value="Chromosome"/>
</dbReference>
<evidence type="ECO:0000313" key="4">
    <source>
        <dbReference type="Proteomes" id="UP000253951"/>
    </source>
</evidence>
<dbReference type="Pfam" id="PF10988">
    <property type="entry name" value="DUF2807"/>
    <property type="match status" value="1"/>
</dbReference>
<feature type="region of interest" description="Disordered" evidence="1">
    <location>
        <begin position="205"/>
        <end position="252"/>
    </location>
</feature>
<feature type="domain" description="Putative auto-transporter adhesin head GIN" evidence="2">
    <location>
        <begin position="56"/>
        <end position="236"/>
    </location>
</feature>
<sequence length="252" mass="26588">MIKIIVHVAKIIITLITSLLLSSCIFSDKSGNSGVFYEKVKGTGNVVTQDRDITQNFTYIAASNDLEVIIEQSNQTSVAVESDENLQEHIKTEVKDNELKIYTDASITNASIKKIIVRMPIIKGISSSSSASITTNMTLKAETLNLSSSSGSSINITIDTKNVTCEASSGSEIVVSGNTNQLTTDTSSGSSLNAKELTAENVIAEASSGSSTSVNPQESLDAEASSGGSIKYINTPKRLDRDTSSGGSVYKG</sequence>
<gene>
    <name evidence="3" type="ORF">DVK85_00430</name>
</gene>
<evidence type="ECO:0000256" key="1">
    <source>
        <dbReference type="SAM" id="MobiDB-lite"/>
    </source>
</evidence>
<dbReference type="RefSeq" id="WP_114676542.1">
    <property type="nucleotide sequence ID" value="NZ_CP031188.1"/>
</dbReference>
<reference evidence="3 4" key="1">
    <citation type="submission" date="2018-07" db="EMBL/GenBank/DDBJ databases">
        <title>Complete genome sequence of Flavobacterium arcticum type strain SM1502T.</title>
        <authorList>
            <person name="Li Y."/>
            <person name="Li D.-D."/>
        </authorList>
    </citation>
    <scope>NUCLEOTIDE SEQUENCE [LARGE SCALE GENOMIC DNA]</scope>
    <source>
        <strain evidence="3 4">SM1502</strain>
    </source>
</reference>
<protein>
    <submittedName>
        <fullName evidence="3">DUF2807 domain-containing protein</fullName>
    </submittedName>
</protein>
<name>A0A345H869_9FLAO</name>
<dbReference type="PROSITE" id="PS51257">
    <property type="entry name" value="PROKAR_LIPOPROTEIN"/>
    <property type="match status" value="1"/>
</dbReference>
<dbReference type="InterPro" id="IPR021255">
    <property type="entry name" value="DUF2807"/>
</dbReference>
<evidence type="ECO:0000259" key="2">
    <source>
        <dbReference type="Pfam" id="PF10988"/>
    </source>
</evidence>
<dbReference type="EMBL" id="CP031188">
    <property type="protein sequence ID" value="AXG72779.1"/>
    <property type="molecule type" value="Genomic_DNA"/>
</dbReference>